<dbReference type="Pfam" id="PF08324">
    <property type="entry name" value="PUL"/>
    <property type="match status" value="1"/>
</dbReference>
<dbReference type="PROSITE" id="PS51352">
    <property type="entry name" value="THIOREDOXIN_2"/>
    <property type="match status" value="1"/>
</dbReference>
<gene>
    <name evidence="4" type="ORF">MVEN_01882100</name>
</gene>
<dbReference type="InterPro" id="IPR013766">
    <property type="entry name" value="Thioredoxin_domain"/>
</dbReference>
<evidence type="ECO:0000313" key="4">
    <source>
        <dbReference type="EMBL" id="KAF7341449.1"/>
    </source>
</evidence>
<dbReference type="OrthoDB" id="21221at2759"/>
<sequence length="554" mass="58795">MKPAPCSASDSLPPTPCLFHVLSRWSPCFKPMRRRGTYARTVKSDQSFRIEARLTHIAPRAARIRPNLNAISVMFAPSFPTEKKTHPFCSKTCAKNSAAQNPLLESNVKGANLELLTGGGIPAFVKDLPTARESLTASIHSSTDSASFRTLLRTHHAVVACFTDQQWSPPCRAIVPVFEKLAEEKGVRAATGGCGAAFTKIDLRVGEGSALASEWSIYVTPAFLFFLDGTKISELKGVDPGELRTQIDQLLFQAYPPHPHSSLPLPAVEALSLAPILFTQVPPLDAVFAKLASFIDAVPPSTSISQAKEVLHAQVAPYLKARFAPADPANPAPQPSATTALLTPWVAATTVLAEVLPIDALFPLVDIWRLAVLDPDAAAWLASSPGATQVGVLVRMARDALAEPTQNKGTRNYVLTALRLLTNTLGHAALARVLLAGTGGKGGVRKAAASLAFNAASRVQRARVAAVAGPGGATIDSADSDGAAAAMDDEWQVQLARALVEALDHEDGEDVVHRLVAALACLLRFAPADGQVGALFMVPGARRVVMGKLERERL</sequence>
<feature type="domain" description="Thioredoxin" evidence="2">
    <location>
        <begin position="115"/>
        <end position="252"/>
    </location>
</feature>
<dbReference type="InterPro" id="IPR011989">
    <property type="entry name" value="ARM-like"/>
</dbReference>
<dbReference type="PANTHER" id="PTHR46115">
    <property type="entry name" value="THIOREDOXIN-LIKE PROTEIN 1"/>
    <property type="match status" value="1"/>
</dbReference>
<evidence type="ECO:0000259" key="3">
    <source>
        <dbReference type="PROSITE" id="PS51396"/>
    </source>
</evidence>
<dbReference type="Gene3D" id="3.40.30.10">
    <property type="entry name" value="Glutaredoxin"/>
    <property type="match status" value="1"/>
</dbReference>
<evidence type="ECO:0008006" key="6">
    <source>
        <dbReference type="Google" id="ProtNLM"/>
    </source>
</evidence>
<dbReference type="Gene3D" id="1.25.10.10">
    <property type="entry name" value="Leucine-rich Repeat Variant"/>
    <property type="match status" value="1"/>
</dbReference>
<dbReference type="SUPFAM" id="SSF52833">
    <property type="entry name" value="Thioredoxin-like"/>
    <property type="match status" value="1"/>
</dbReference>
<name>A0A8H6XJA0_9AGAR</name>
<accession>A0A8H6XJA0</accession>
<organism evidence="4 5">
    <name type="scientific">Mycena venus</name>
    <dbReference type="NCBI Taxonomy" id="2733690"/>
    <lineage>
        <taxon>Eukaryota</taxon>
        <taxon>Fungi</taxon>
        <taxon>Dikarya</taxon>
        <taxon>Basidiomycota</taxon>
        <taxon>Agaricomycotina</taxon>
        <taxon>Agaricomycetes</taxon>
        <taxon>Agaricomycetidae</taxon>
        <taxon>Agaricales</taxon>
        <taxon>Marasmiineae</taxon>
        <taxon>Mycenaceae</taxon>
        <taxon>Mycena</taxon>
    </lineage>
</organism>
<reference evidence="4" key="1">
    <citation type="submission" date="2020-05" db="EMBL/GenBank/DDBJ databases">
        <title>Mycena genomes resolve the evolution of fungal bioluminescence.</title>
        <authorList>
            <person name="Tsai I.J."/>
        </authorList>
    </citation>
    <scope>NUCLEOTIDE SEQUENCE</scope>
    <source>
        <strain evidence="4">CCC161011</strain>
    </source>
</reference>
<dbReference type="PROSITE" id="PS51396">
    <property type="entry name" value="PUL"/>
    <property type="match status" value="1"/>
</dbReference>
<evidence type="ECO:0000259" key="2">
    <source>
        <dbReference type="PROSITE" id="PS51352"/>
    </source>
</evidence>
<evidence type="ECO:0000256" key="1">
    <source>
        <dbReference type="ARBA" id="ARBA00023157"/>
    </source>
</evidence>
<dbReference type="Pfam" id="PF00085">
    <property type="entry name" value="Thioredoxin"/>
    <property type="match status" value="1"/>
</dbReference>
<comment type="caution">
    <text evidence="4">The sequence shown here is derived from an EMBL/GenBank/DDBJ whole genome shotgun (WGS) entry which is preliminary data.</text>
</comment>
<feature type="domain" description="PUL" evidence="3">
    <location>
        <begin position="269"/>
        <end position="554"/>
    </location>
</feature>
<evidence type="ECO:0000313" key="5">
    <source>
        <dbReference type="Proteomes" id="UP000620124"/>
    </source>
</evidence>
<protein>
    <recommendedName>
        <fullName evidence="6">Thioredoxin domain-containing protein</fullName>
    </recommendedName>
</protein>
<keyword evidence="1" id="KW-1015">Disulfide bond</keyword>
<keyword evidence="5" id="KW-1185">Reference proteome</keyword>
<dbReference type="CDD" id="cd02947">
    <property type="entry name" value="TRX_family"/>
    <property type="match status" value="1"/>
</dbReference>
<dbReference type="InterPro" id="IPR013535">
    <property type="entry name" value="PUL_dom"/>
</dbReference>
<dbReference type="EMBL" id="JACAZI010000018">
    <property type="protein sequence ID" value="KAF7341449.1"/>
    <property type="molecule type" value="Genomic_DNA"/>
</dbReference>
<dbReference type="Proteomes" id="UP000620124">
    <property type="component" value="Unassembled WGS sequence"/>
</dbReference>
<dbReference type="InterPro" id="IPR036249">
    <property type="entry name" value="Thioredoxin-like_sf"/>
</dbReference>
<proteinExistence type="predicted"/>
<dbReference type="AlphaFoldDB" id="A0A8H6XJA0"/>